<evidence type="ECO:0000256" key="4">
    <source>
        <dbReference type="SAM" id="MobiDB-lite"/>
    </source>
</evidence>
<dbReference type="SMART" id="SM00421">
    <property type="entry name" value="HTH_LUXR"/>
    <property type="match status" value="1"/>
</dbReference>
<evidence type="ECO:0000259" key="5">
    <source>
        <dbReference type="PROSITE" id="PS50043"/>
    </source>
</evidence>
<feature type="region of interest" description="Disordered" evidence="4">
    <location>
        <begin position="550"/>
        <end position="589"/>
    </location>
</feature>
<name>I7JCD0_9ACTN</name>
<dbReference type="PANTHER" id="PTHR44688:SF16">
    <property type="entry name" value="DNA-BINDING TRANSCRIPTIONAL ACTIVATOR DEVR_DOSR"/>
    <property type="match status" value="1"/>
</dbReference>
<dbReference type="Pfam" id="PF00196">
    <property type="entry name" value="GerE"/>
    <property type="match status" value="1"/>
</dbReference>
<keyword evidence="1" id="KW-0805">Transcription regulation</keyword>
<dbReference type="EMBL" id="HE815466">
    <property type="protein sequence ID" value="CCH63740.1"/>
    <property type="molecule type" value="Genomic_DNA"/>
</dbReference>
<dbReference type="GO" id="GO:0006355">
    <property type="term" value="P:regulation of DNA-templated transcription"/>
    <property type="evidence" value="ECO:0007669"/>
    <property type="project" value="InterPro"/>
</dbReference>
<evidence type="ECO:0000313" key="6">
    <source>
        <dbReference type="EMBL" id="CCH63740.1"/>
    </source>
</evidence>
<evidence type="ECO:0000256" key="3">
    <source>
        <dbReference type="ARBA" id="ARBA00023163"/>
    </source>
</evidence>
<evidence type="ECO:0000256" key="2">
    <source>
        <dbReference type="ARBA" id="ARBA00023125"/>
    </source>
</evidence>
<dbReference type="GO" id="GO:0003677">
    <property type="term" value="F:DNA binding"/>
    <property type="evidence" value="ECO:0007669"/>
    <property type="project" value="UniProtKB-KW"/>
</dbReference>
<reference evidence="6" key="1">
    <citation type="journal article" date="2012" name="Angew. Chem. Int. Ed. Engl.">
        <title>Bacterial Synthesis of Diverse Indole Terpene Alkaloids by an Unparalleled Cyclization Sequence.</title>
        <authorList>
            <person name="Xu Z."/>
            <person name="Baunach M."/>
            <person name="Ding L."/>
            <person name="Hertweck C."/>
        </authorList>
    </citation>
    <scope>NUCLEOTIDE SEQUENCE</scope>
    <source>
        <strain evidence="6">HKI0576</strain>
    </source>
</reference>
<dbReference type="Gene3D" id="1.10.10.10">
    <property type="entry name" value="Winged helix-like DNA-binding domain superfamily/Winged helix DNA-binding domain"/>
    <property type="match status" value="1"/>
</dbReference>
<keyword evidence="2" id="KW-0238">DNA-binding</keyword>
<dbReference type="InterPro" id="IPR036388">
    <property type="entry name" value="WH-like_DNA-bd_sf"/>
</dbReference>
<proteinExistence type="predicted"/>
<feature type="domain" description="HTH luxR-type" evidence="5">
    <location>
        <begin position="912"/>
        <end position="977"/>
    </location>
</feature>
<evidence type="ECO:0000256" key="1">
    <source>
        <dbReference type="ARBA" id="ARBA00023015"/>
    </source>
</evidence>
<dbReference type="Gene3D" id="3.40.50.300">
    <property type="entry name" value="P-loop containing nucleotide triphosphate hydrolases"/>
    <property type="match status" value="1"/>
</dbReference>
<dbReference type="InterPro" id="IPR000792">
    <property type="entry name" value="Tscrpt_reg_LuxR_C"/>
</dbReference>
<protein>
    <submittedName>
        <fullName evidence="6">XiaN protein</fullName>
    </submittedName>
</protein>
<dbReference type="InterPro" id="IPR041664">
    <property type="entry name" value="AAA_16"/>
</dbReference>
<dbReference type="AlphaFoldDB" id="I7JCD0"/>
<dbReference type="CDD" id="cd06170">
    <property type="entry name" value="LuxR_C_like"/>
    <property type="match status" value="1"/>
</dbReference>
<sequence>MARTRAAVRGRDQELTALRTALAPDGGRLIVLTGPAGIGRTALLDSVARLLAADGARVLPLRLGTGPDGGGDPYALAALVRAVRERFEQLQESGLSEALSAVAQLRDARGRERGGWTPAVVAALDGLFETVGRRERVALLVDDAHAVAEPAPVLSAARRAGCLVVATCEEGAERGPGLAELLTDADRVMTIGPLADDVALSLVRRAAGARLDESVVTALRTALGPLLGNPGTVLGTLDALRRSGRLVTFEGRLCLSDPAEPVALPADHPLLRRASALGGTAVRLLGAVALLDGLDLDALPPLADILEADPVDCGRGLDLLIEAGVLTAGPDGRIACRCPALAATAAGRFRARRGTALHAALAERLLAGHRRSGGVDPVVLADHVARGGATVTLDDDTVRQLLTMGAAAEQEEPERATLWYAAALRRLPPTGPEHARTLCRLLLLVVRTGRYELLREPLTRYAEHGCAEESVDEIRLAAILLALHSGVPPAERAVRELLDAPFPGRGPTAFSEWWFDRRLAPDPRRHPATDGDTVARCGCGCGAVRCGAGAGAGTRAGPSRGGGQKSRQRPGRDGGEAETPAGARLRWGAVPVTDRSRAVARDGTAAGDGARGGAGRSDLLSAALCGDVAACERVWRSSGGAAPSPELDRVAPGRLVADMADVARLVIGADYRVPETGVLGAYHRVVRGYADADWTRAMSAVRELELSPAEDTLARHAARLLAVDMCAARGEFGQASRWLTAATRAPRLAVLRTWARVGLAARKGDDGQAVRVALLAGPRLRRAGLRTGLSILLSRALRIAVLGDDHEGAAELLAEIELLPHEHHVDAQESLLLARGLVHRDPECAREATDLIRERGDLPALMESCLAVARFAPDPRPWLREAHALATRCGAAALLERVREVTRERGVPAPRARGRRDALAVTEQRIIELIGEGLTNRQIALRLRLSEKTVENYLTRLFARTGCRSRVELAAASLTGRLARTPT</sequence>
<accession>I7JCD0</accession>
<keyword evidence="3" id="KW-0804">Transcription</keyword>
<dbReference type="PROSITE" id="PS00622">
    <property type="entry name" value="HTH_LUXR_1"/>
    <property type="match status" value="1"/>
</dbReference>
<dbReference type="InterPro" id="IPR027417">
    <property type="entry name" value="P-loop_NTPase"/>
</dbReference>
<dbReference type="Pfam" id="PF13191">
    <property type="entry name" value="AAA_16"/>
    <property type="match status" value="1"/>
</dbReference>
<feature type="compositionally biased region" description="Gly residues" evidence="4">
    <location>
        <begin position="550"/>
        <end position="564"/>
    </location>
</feature>
<dbReference type="SUPFAM" id="SSF52540">
    <property type="entry name" value="P-loop containing nucleoside triphosphate hydrolases"/>
    <property type="match status" value="1"/>
</dbReference>
<dbReference type="SUPFAM" id="SSF46894">
    <property type="entry name" value="C-terminal effector domain of the bipartite response regulators"/>
    <property type="match status" value="1"/>
</dbReference>
<organism evidence="6">
    <name type="scientific">Streptomyces sp. HKI0576</name>
    <dbReference type="NCBI Taxonomy" id="995841"/>
    <lineage>
        <taxon>Bacteria</taxon>
        <taxon>Bacillati</taxon>
        <taxon>Actinomycetota</taxon>
        <taxon>Actinomycetes</taxon>
        <taxon>Kitasatosporales</taxon>
        <taxon>Streptomycetaceae</taxon>
        <taxon>Streptomyces</taxon>
    </lineage>
</organism>
<gene>
    <name evidence="6" type="primary">xiaN</name>
</gene>
<dbReference type="PRINTS" id="PR00038">
    <property type="entry name" value="HTHLUXR"/>
</dbReference>
<dbReference type="PANTHER" id="PTHR44688">
    <property type="entry name" value="DNA-BINDING TRANSCRIPTIONAL ACTIVATOR DEVR_DOSR"/>
    <property type="match status" value="1"/>
</dbReference>
<dbReference type="InterPro" id="IPR016032">
    <property type="entry name" value="Sig_transdc_resp-reg_C-effctor"/>
</dbReference>
<dbReference type="PROSITE" id="PS50043">
    <property type="entry name" value="HTH_LUXR_2"/>
    <property type="match status" value="1"/>
</dbReference>